<keyword evidence="2" id="KW-1185">Reference proteome</keyword>
<accession>A0ACB9CTC8</accession>
<reference evidence="2" key="1">
    <citation type="journal article" date="2022" name="Mol. Ecol. Resour.">
        <title>The genomes of chicory, endive, great burdock and yacon provide insights into Asteraceae palaeo-polyploidization history and plant inulin production.</title>
        <authorList>
            <person name="Fan W."/>
            <person name="Wang S."/>
            <person name="Wang H."/>
            <person name="Wang A."/>
            <person name="Jiang F."/>
            <person name="Liu H."/>
            <person name="Zhao H."/>
            <person name="Xu D."/>
            <person name="Zhang Y."/>
        </authorList>
    </citation>
    <scope>NUCLEOTIDE SEQUENCE [LARGE SCALE GENOMIC DNA]</scope>
    <source>
        <strain evidence="2">cv. Punajuju</strain>
    </source>
</reference>
<proteinExistence type="predicted"/>
<reference evidence="1 2" key="2">
    <citation type="journal article" date="2022" name="Mol. Ecol. Resour.">
        <title>The genomes of chicory, endive, great burdock and yacon provide insights into Asteraceae paleo-polyploidization history and plant inulin production.</title>
        <authorList>
            <person name="Fan W."/>
            <person name="Wang S."/>
            <person name="Wang H."/>
            <person name="Wang A."/>
            <person name="Jiang F."/>
            <person name="Liu H."/>
            <person name="Zhao H."/>
            <person name="Xu D."/>
            <person name="Zhang Y."/>
        </authorList>
    </citation>
    <scope>NUCLEOTIDE SEQUENCE [LARGE SCALE GENOMIC DNA]</scope>
    <source>
        <strain evidence="2">cv. Punajuju</strain>
        <tissue evidence="1">Leaves</tissue>
    </source>
</reference>
<name>A0ACB9CTC8_CICIN</name>
<gene>
    <name evidence="1" type="ORF">L2E82_27490</name>
</gene>
<dbReference type="EMBL" id="CM042013">
    <property type="protein sequence ID" value="KAI3737486.1"/>
    <property type="molecule type" value="Genomic_DNA"/>
</dbReference>
<dbReference type="Proteomes" id="UP001055811">
    <property type="component" value="Linkage Group LG05"/>
</dbReference>
<protein>
    <submittedName>
        <fullName evidence="1">Uncharacterized protein</fullName>
    </submittedName>
</protein>
<organism evidence="1 2">
    <name type="scientific">Cichorium intybus</name>
    <name type="common">Chicory</name>
    <dbReference type="NCBI Taxonomy" id="13427"/>
    <lineage>
        <taxon>Eukaryota</taxon>
        <taxon>Viridiplantae</taxon>
        <taxon>Streptophyta</taxon>
        <taxon>Embryophyta</taxon>
        <taxon>Tracheophyta</taxon>
        <taxon>Spermatophyta</taxon>
        <taxon>Magnoliopsida</taxon>
        <taxon>eudicotyledons</taxon>
        <taxon>Gunneridae</taxon>
        <taxon>Pentapetalae</taxon>
        <taxon>asterids</taxon>
        <taxon>campanulids</taxon>
        <taxon>Asterales</taxon>
        <taxon>Asteraceae</taxon>
        <taxon>Cichorioideae</taxon>
        <taxon>Cichorieae</taxon>
        <taxon>Cichoriinae</taxon>
        <taxon>Cichorium</taxon>
    </lineage>
</organism>
<comment type="caution">
    <text evidence="1">The sequence shown here is derived from an EMBL/GenBank/DDBJ whole genome shotgun (WGS) entry which is preliminary data.</text>
</comment>
<evidence type="ECO:0000313" key="1">
    <source>
        <dbReference type="EMBL" id="KAI3737486.1"/>
    </source>
</evidence>
<sequence length="200" mass="22205">MMTEECDAWNRDASNSKASVSKSSATNENFGIDKNDGIKTPFMQEVQLEIDKIDPYVFIQYRSKEHKSLIANGITLFLGAGAIPKLVKAAYPEVLDVLLDGCVVSAIPTDRVEKAVNHLRKLKLSTTSVIPEDLEVGCIEIECLHGADGGGLKEFPALMRKFIQLEHLVLLIAKQTMRFSSQGINCRADQKLYHLQVLRS</sequence>
<evidence type="ECO:0000313" key="2">
    <source>
        <dbReference type="Proteomes" id="UP001055811"/>
    </source>
</evidence>